<dbReference type="AlphaFoldDB" id="A0A7J8RI96"/>
<name>A0A7J8RI96_GOSDV</name>
<keyword evidence="2" id="KW-1185">Reference proteome</keyword>
<sequence length="41" mass="4643">MKAPKTIRHEIGGVQNDALRFGLHGVKSDLVRFYPLQSAYE</sequence>
<organism evidence="1 2">
    <name type="scientific">Gossypium davidsonii</name>
    <name type="common">Davidson's cotton</name>
    <name type="synonym">Gossypium klotzschianum subsp. davidsonii</name>
    <dbReference type="NCBI Taxonomy" id="34287"/>
    <lineage>
        <taxon>Eukaryota</taxon>
        <taxon>Viridiplantae</taxon>
        <taxon>Streptophyta</taxon>
        <taxon>Embryophyta</taxon>
        <taxon>Tracheophyta</taxon>
        <taxon>Spermatophyta</taxon>
        <taxon>Magnoliopsida</taxon>
        <taxon>eudicotyledons</taxon>
        <taxon>Gunneridae</taxon>
        <taxon>Pentapetalae</taxon>
        <taxon>rosids</taxon>
        <taxon>malvids</taxon>
        <taxon>Malvales</taxon>
        <taxon>Malvaceae</taxon>
        <taxon>Malvoideae</taxon>
        <taxon>Gossypium</taxon>
    </lineage>
</organism>
<proteinExistence type="predicted"/>
<evidence type="ECO:0000313" key="1">
    <source>
        <dbReference type="EMBL" id="MBA0613481.1"/>
    </source>
</evidence>
<evidence type="ECO:0000313" key="2">
    <source>
        <dbReference type="Proteomes" id="UP000593561"/>
    </source>
</evidence>
<dbReference type="Proteomes" id="UP000593561">
    <property type="component" value="Unassembled WGS sequence"/>
</dbReference>
<gene>
    <name evidence="1" type="ORF">Godav_013912</name>
</gene>
<protein>
    <submittedName>
        <fullName evidence="1">Uncharacterized protein</fullName>
    </submittedName>
</protein>
<accession>A0A7J8RI96</accession>
<dbReference type="EMBL" id="JABFAC010000005">
    <property type="protein sequence ID" value="MBA0613481.1"/>
    <property type="molecule type" value="Genomic_DNA"/>
</dbReference>
<comment type="caution">
    <text evidence="1">The sequence shown here is derived from an EMBL/GenBank/DDBJ whole genome shotgun (WGS) entry which is preliminary data.</text>
</comment>
<reference evidence="1 2" key="1">
    <citation type="journal article" date="2019" name="Genome Biol. Evol.">
        <title>Insights into the evolution of the New World diploid cottons (Gossypium, subgenus Houzingenia) based on genome sequencing.</title>
        <authorList>
            <person name="Grover C.E."/>
            <person name="Arick M.A. 2nd"/>
            <person name="Thrash A."/>
            <person name="Conover J.L."/>
            <person name="Sanders W.S."/>
            <person name="Peterson D.G."/>
            <person name="Frelichowski J.E."/>
            <person name="Scheffler J.A."/>
            <person name="Scheffler B.E."/>
            <person name="Wendel J.F."/>
        </authorList>
    </citation>
    <scope>NUCLEOTIDE SEQUENCE [LARGE SCALE GENOMIC DNA]</scope>
    <source>
        <strain evidence="1">27</strain>
        <tissue evidence="1">Leaf</tissue>
    </source>
</reference>